<dbReference type="Gene3D" id="1.10.238.10">
    <property type="entry name" value="EF-hand"/>
    <property type="match status" value="2"/>
</dbReference>
<dbReference type="GO" id="GO:0005737">
    <property type="term" value="C:cytoplasm"/>
    <property type="evidence" value="ECO:0007669"/>
    <property type="project" value="TreeGrafter"/>
</dbReference>
<dbReference type="Pfam" id="PF12763">
    <property type="entry name" value="EH"/>
    <property type="match status" value="2"/>
</dbReference>
<feature type="region of interest" description="Disordered" evidence="3">
    <location>
        <begin position="1"/>
        <end position="46"/>
    </location>
</feature>
<feature type="compositionally biased region" description="Low complexity" evidence="3">
    <location>
        <begin position="387"/>
        <end position="396"/>
    </location>
</feature>
<evidence type="ECO:0000313" key="6">
    <source>
        <dbReference type="EMBL" id="CAE4664539.1"/>
    </source>
</evidence>
<feature type="region of interest" description="Disordered" evidence="3">
    <location>
        <begin position="323"/>
        <end position="505"/>
    </location>
</feature>
<feature type="compositionally biased region" description="Basic and acidic residues" evidence="3">
    <location>
        <begin position="691"/>
        <end position="705"/>
    </location>
</feature>
<accession>A0A7S4WDN0</accession>
<dbReference type="InterPro" id="IPR018247">
    <property type="entry name" value="EF_Hand_1_Ca_BS"/>
</dbReference>
<feature type="region of interest" description="Disordered" evidence="3">
    <location>
        <begin position="192"/>
        <end position="218"/>
    </location>
</feature>
<sequence length="776" mass="83844">MAAAGYGTAMGTPDGGLSPPAPGGYSTPPAGGFGPPPPMGGAGMASPVSHGGLQLAPQELEYYQQLLSFADPSGRGVMEGGECARFLYGSGVPQDVLRRVWEIADRHGQGFLNTEGFFVALRLVAHAQAGQIPDPQLVTVEPTVLPDFPGLQRRRAPSEVSPPPGSGSPSIHGGGSEFSELQPVIAGEEQLRQAATAAARTASRSASPKPFTRARWAPSRREKRKYASLFKRTDWDGDGYVLGSEAEVLLERSRLPRDQLMVAWEHSDRDRDGRLDFREFVCLVHIVTCVLRGAQQPGPAEELPPELINSLMTLEPLEVLAAEREASRSRSRSASPMPSQQESPDFLLTSPRNRGREGWSAFGGEAEGAGGAKKLFDEGSGPGAEGFGAPEPAAGANDAFGFEAQNDAFANEAFGGFDAPPDEERKEKDKKEKKHRRKKDSQDLTPPPDSEAAGFGALDGGGAFGDFGAAQDPFATGPALAEFGGHGGEPAEATGLSPAQSRKQLDAAVSQFEAMVSADQQVSRQLRREVDELDQELIRVQDAHAQMERQMQLEQEECTQLDVERRRLEGQVRQARQHFAALQEERRSANIESLSLRRDRDHFVEESNFLRRMAADEEGTLEVLRTANQLLERSQRELEAQTEVLERERKDVLRVAAKEKEQVQQAERQNAELRNRLERLRREKAAALAERQEASLREERVRDMQSHGVQPRKTSDGRPLEPAPSSGKHTWATGLLGAAGGGTAAAPAAKLGSSASAGPSVFAAPLPRVAVSREGV</sequence>
<dbReference type="GO" id="GO:0006897">
    <property type="term" value="P:endocytosis"/>
    <property type="evidence" value="ECO:0007669"/>
    <property type="project" value="TreeGrafter"/>
</dbReference>
<evidence type="ECO:0000259" key="4">
    <source>
        <dbReference type="PROSITE" id="PS50031"/>
    </source>
</evidence>
<feature type="compositionally biased region" description="Low complexity" evidence="3">
    <location>
        <begin position="466"/>
        <end position="475"/>
    </location>
</feature>
<feature type="compositionally biased region" description="Low complexity" evidence="3">
    <location>
        <begin position="744"/>
        <end position="760"/>
    </location>
</feature>
<dbReference type="InterPro" id="IPR002048">
    <property type="entry name" value="EF_hand_dom"/>
</dbReference>
<evidence type="ECO:0000256" key="1">
    <source>
        <dbReference type="ARBA" id="ARBA00022837"/>
    </source>
</evidence>
<dbReference type="SMART" id="SM00027">
    <property type="entry name" value="EH"/>
    <property type="match status" value="2"/>
</dbReference>
<gene>
    <name evidence="6" type="ORF">AMON00008_LOCUS62025</name>
</gene>
<organism evidence="6">
    <name type="scientific">Alexandrium monilatum</name>
    <dbReference type="NCBI Taxonomy" id="311494"/>
    <lineage>
        <taxon>Eukaryota</taxon>
        <taxon>Sar</taxon>
        <taxon>Alveolata</taxon>
        <taxon>Dinophyceae</taxon>
        <taxon>Gonyaulacales</taxon>
        <taxon>Pyrocystaceae</taxon>
        <taxon>Alexandrium</taxon>
    </lineage>
</organism>
<feature type="region of interest" description="Disordered" evidence="3">
    <location>
        <begin position="148"/>
        <end position="178"/>
    </location>
</feature>
<dbReference type="InterPro" id="IPR011992">
    <property type="entry name" value="EF-hand-dom_pair"/>
</dbReference>
<dbReference type="PANTHER" id="PTHR11216">
    <property type="entry name" value="EH DOMAIN"/>
    <property type="match status" value="1"/>
</dbReference>
<dbReference type="InterPro" id="IPR000261">
    <property type="entry name" value="EH_dom"/>
</dbReference>
<dbReference type="EMBL" id="HBNR01086561">
    <property type="protein sequence ID" value="CAE4664539.1"/>
    <property type="molecule type" value="Transcribed_RNA"/>
</dbReference>
<dbReference type="SMART" id="SM00054">
    <property type="entry name" value="EFh"/>
    <property type="match status" value="2"/>
</dbReference>
<feature type="region of interest" description="Disordered" evidence="3">
    <location>
        <begin position="691"/>
        <end position="776"/>
    </location>
</feature>
<evidence type="ECO:0000256" key="2">
    <source>
        <dbReference type="SAM" id="Coils"/>
    </source>
</evidence>
<proteinExistence type="predicted"/>
<feature type="compositionally biased region" description="Low complexity" evidence="3">
    <location>
        <begin position="194"/>
        <end position="207"/>
    </location>
</feature>
<dbReference type="PROSITE" id="PS00018">
    <property type="entry name" value="EF_HAND_1"/>
    <property type="match status" value="1"/>
</dbReference>
<dbReference type="AlphaFoldDB" id="A0A7S4WDN0"/>
<feature type="domain" description="EH" evidence="4">
    <location>
        <begin position="222"/>
        <end position="312"/>
    </location>
</feature>
<feature type="domain" description="EH" evidence="4">
    <location>
        <begin position="59"/>
        <end position="147"/>
    </location>
</feature>
<feature type="compositionally biased region" description="Low complexity" evidence="3">
    <location>
        <begin position="1"/>
        <end position="12"/>
    </location>
</feature>
<dbReference type="PROSITE" id="PS50222">
    <property type="entry name" value="EF_HAND_2"/>
    <property type="match status" value="1"/>
</dbReference>
<keyword evidence="2" id="KW-0175">Coiled coil</keyword>
<dbReference type="PANTHER" id="PTHR11216:SF174">
    <property type="entry name" value="GH06923P"/>
    <property type="match status" value="1"/>
</dbReference>
<evidence type="ECO:0008006" key="7">
    <source>
        <dbReference type="Google" id="ProtNLM"/>
    </source>
</evidence>
<evidence type="ECO:0000256" key="3">
    <source>
        <dbReference type="SAM" id="MobiDB-lite"/>
    </source>
</evidence>
<evidence type="ECO:0000259" key="5">
    <source>
        <dbReference type="PROSITE" id="PS50222"/>
    </source>
</evidence>
<protein>
    <recommendedName>
        <fullName evidence="7">Calmodulin</fullName>
    </recommendedName>
</protein>
<dbReference type="GO" id="GO:0005509">
    <property type="term" value="F:calcium ion binding"/>
    <property type="evidence" value="ECO:0007669"/>
    <property type="project" value="InterPro"/>
</dbReference>
<dbReference type="GO" id="GO:0005886">
    <property type="term" value="C:plasma membrane"/>
    <property type="evidence" value="ECO:0007669"/>
    <property type="project" value="TreeGrafter"/>
</dbReference>
<feature type="domain" description="EF-hand" evidence="5">
    <location>
        <begin position="255"/>
        <end position="290"/>
    </location>
</feature>
<dbReference type="GO" id="GO:0016197">
    <property type="term" value="P:endosomal transport"/>
    <property type="evidence" value="ECO:0007669"/>
    <property type="project" value="TreeGrafter"/>
</dbReference>
<dbReference type="SUPFAM" id="SSF47473">
    <property type="entry name" value="EF-hand"/>
    <property type="match status" value="2"/>
</dbReference>
<dbReference type="PROSITE" id="PS50031">
    <property type="entry name" value="EH"/>
    <property type="match status" value="2"/>
</dbReference>
<reference evidence="6" key="1">
    <citation type="submission" date="2021-01" db="EMBL/GenBank/DDBJ databases">
        <authorList>
            <person name="Corre E."/>
            <person name="Pelletier E."/>
            <person name="Niang G."/>
            <person name="Scheremetjew M."/>
            <person name="Finn R."/>
            <person name="Kale V."/>
            <person name="Holt S."/>
            <person name="Cochrane G."/>
            <person name="Meng A."/>
            <person name="Brown T."/>
            <person name="Cohen L."/>
        </authorList>
    </citation>
    <scope>NUCLEOTIDE SEQUENCE</scope>
    <source>
        <strain evidence="6">CCMP3105</strain>
    </source>
</reference>
<dbReference type="CDD" id="cd00052">
    <property type="entry name" value="EH"/>
    <property type="match status" value="2"/>
</dbReference>
<name>A0A7S4WDN0_9DINO</name>
<feature type="coiled-coil region" evidence="2">
    <location>
        <begin position="516"/>
        <end position="592"/>
    </location>
</feature>
<keyword evidence="1" id="KW-0106">Calcium</keyword>